<dbReference type="Pfam" id="PF00367">
    <property type="entry name" value="PTS_EIIB"/>
    <property type="match status" value="1"/>
</dbReference>
<dbReference type="GO" id="GO:0090563">
    <property type="term" value="F:protein-phosphocysteine-sugar phosphotransferase activity"/>
    <property type="evidence" value="ECO:0007669"/>
    <property type="project" value="TreeGrafter"/>
</dbReference>
<dbReference type="Proteomes" id="UP000530514">
    <property type="component" value="Unassembled WGS sequence"/>
</dbReference>
<dbReference type="PANTHER" id="PTHR30009:SF20">
    <property type="entry name" value="PTS SYSTEM GLUCOSE-SPECIFIC EIICB COMPONENT-RELATED"/>
    <property type="match status" value="1"/>
</dbReference>
<dbReference type="FunFam" id="3.30.1360.60:FF:000001">
    <property type="entry name" value="PTS system glucose-specific IIBC component PtsG"/>
    <property type="match status" value="1"/>
</dbReference>
<evidence type="ECO:0000256" key="6">
    <source>
        <dbReference type="ARBA" id="ARBA00022683"/>
    </source>
</evidence>
<feature type="transmembrane region" description="Helical" evidence="13">
    <location>
        <begin position="289"/>
        <end position="313"/>
    </location>
</feature>
<feature type="transmembrane region" description="Helical" evidence="13">
    <location>
        <begin position="64"/>
        <end position="92"/>
    </location>
</feature>
<comment type="subcellular location">
    <subcellularLocation>
        <location evidence="1">Cell membrane</location>
        <topology evidence="1">Multi-pass membrane protein</topology>
    </subcellularLocation>
</comment>
<evidence type="ECO:0000256" key="7">
    <source>
        <dbReference type="ARBA" id="ARBA00022692"/>
    </source>
</evidence>
<accession>A0A7W1X9E2</accession>
<dbReference type="InterPro" id="IPR036878">
    <property type="entry name" value="Glu_permease_IIB"/>
</dbReference>
<feature type="transmembrane region" description="Helical" evidence="13">
    <location>
        <begin position="267"/>
        <end position="283"/>
    </location>
</feature>
<keyword evidence="8" id="KW-0418">Kinase</keyword>
<evidence type="ECO:0000256" key="13">
    <source>
        <dbReference type="SAM" id="Phobius"/>
    </source>
</evidence>
<keyword evidence="3" id="KW-1003">Cell membrane</keyword>
<dbReference type="Pfam" id="PF02378">
    <property type="entry name" value="PTS_EIIC"/>
    <property type="match status" value="1"/>
</dbReference>
<dbReference type="GO" id="GO:0016301">
    <property type="term" value="F:kinase activity"/>
    <property type="evidence" value="ECO:0007669"/>
    <property type="project" value="UniProtKB-KW"/>
</dbReference>
<evidence type="ECO:0000256" key="5">
    <source>
        <dbReference type="ARBA" id="ARBA00022679"/>
    </source>
</evidence>
<dbReference type="SUPFAM" id="SSF55604">
    <property type="entry name" value="Glucose permease domain IIB"/>
    <property type="match status" value="1"/>
</dbReference>
<feature type="compositionally biased region" description="Basic and acidic residues" evidence="12">
    <location>
        <begin position="384"/>
        <end position="394"/>
    </location>
</feature>
<dbReference type="PANTHER" id="PTHR30009">
    <property type="entry name" value="CYTOCHROME C-TYPE SYNTHESIS PROTEIN AND PTS TRANSMEMBRANE COMPONENT"/>
    <property type="match status" value="1"/>
</dbReference>
<dbReference type="PROSITE" id="PS51098">
    <property type="entry name" value="PTS_EIIB_TYPE_1"/>
    <property type="match status" value="1"/>
</dbReference>
<dbReference type="RefSeq" id="WP_081943800.1">
    <property type="nucleotide sequence ID" value="NZ_JACEIP010000006.1"/>
</dbReference>
<feature type="transmembrane region" description="Helical" evidence="13">
    <location>
        <begin position="12"/>
        <end position="31"/>
    </location>
</feature>
<dbReference type="InterPro" id="IPR001996">
    <property type="entry name" value="PTS_IIB_1"/>
</dbReference>
<keyword evidence="17" id="KW-1185">Reference proteome</keyword>
<dbReference type="EMBL" id="JACEIP010000006">
    <property type="protein sequence ID" value="MBA4542464.1"/>
    <property type="molecule type" value="Genomic_DNA"/>
</dbReference>
<evidence type="ECO:0000313" key="16">
    <source>
        <dbReference type="EMBL" id="MBA4542464.1"/>
    </source>
</evidence>
<dbReference type="InterPro" id="IPR013013">
    <property type="entry name" value="PTS_EIIC_1"/>
</dbReference>
<name>A0A7W1X9E2_9BACL</name>
<dbReference type="InterPro" id="IPR003352">
    <property type="entry name" value="PTS_EIIC"/>
</dbReference>
<proteinExistence type="predicted"/>
<feature type="region of interest" description="Disordered" evidence="12">
    <location>
        <begin position="374"/>
        <end position="394"/>
    </location>
</feature>
<evidence type="ECO:0000256" key="8">
    <source>
        <dbReference type="ARBA" id="ARBA00022777"/>
    </source>
</evidence>
<dbReference type="InterPro" id="IPR018113">
    <property type="entry name" value="PTrfase_EIIB_Cys"/>
</dbReference>
<reference evidence="16 17" key="1">
    <citation type="submission" date="2020-07" db="EMBL/GenBank/DDBJ databases">
        <authorList>
            <person name="Feng H."/>
        </authorList>
    </citation>
    <scope>NUCLEOTIDE SEQUENCE [LARGE SCALE GENOMIC DNA]</scope>
    <source>
        <strain evidence="17">s-11</strain>
    </source>
</reference>
<feature type="active site" description="Phosphocysteine intermediate; for EIIB activity" evidence="11">
    <location>
        <position position="418"/>
    </location>
</feature>
<keyword evidence="6" id="KW-0598">Phosphotransferase system</keyword>
<evidence type="ECO:0000256" key="1">
    <source>
        <dbReference type="ARBA" id="ARBA00004651"/>
    </source>
</evidence>
<dbReference type="PROSITE" id="PS01035">
    <property type="entry name" value="PTS_EIIB_TYPE_1_CYS"/>
    <property type="match status" value="1"/>
</dbReference>
<feature type="transmembrane region" description="Helical" evidence="13">
    <location>
        <begin position="233"/>
        <end position="255"/>
    </location>
</feature>
<dbReference type="CDD" id="cd00212">
    <property type="entry name" value="PTS_IIB_glc"/>
    <property type="match status" value="1"/>
</dbReference>
<feature type="domain" description="PTS EIIB type-1" evidence="14">
    <location>
        <begin position="396"/>
        <end position="478"/>
    </location>
</feature>
<comment type="caution">
    <text evidence="16">The sequence shown here is derived from an EMBL/GenBank/DDBJ whole genome shotgun (WGS) entry which is preliminary data.</text>
</comment>
<dbReference type="GO" id="GO:0019866">
    <property type="term" value="C:organelle inner membrane"/>
    <property type="evidence" value="ECO:0007669"/>
    <property type="project" value="InterPro"/>
</dbReference>
<evidence type="ECO:0000313" key="17">
    <source>
        <dbReference type="Proteomes" id="UP000530514"/>
    </source>
</evidence>
<dbReference type="NCBIfam" id="TIGR00826">
    <property type="entry name" value="EIIB_glc"/>
    <property type="match status" value="1"/>
</dbReference>
<dbReference type="NCBIfam" id="TIGR01998">
    <property type="entry name" value="PTS-II-BC-nag"/>
    <property type="match status" value="1"/>
</dbReference>
<dbReference type="GO" id="GO:0005886">
    <property type="term" value="C:plasma membrane"/>
    <property type="evidence" value="ECO:0007669"/>
    <property type="project" value="UniProtKB-SubCell"/>
</dbReference>
<evidence type="ECO:0000259" key="14">
    <source>
        <dbReference type="PROSITE" id="PS51098"/>
    </source>
</evidence>
<evidence type="ECO:0000256" key="12">
    <source>
        <dbReference type="SAM" id="MobiDB-lite"/>
    </source>
</evidence>
<evidence type="ECO:0000256" key="11">
    <source>
        <dbReference type="PROSITE-ProRule" id="PRU00421"/>
    </source>
</evidence>
<dbReference type="AlphaFoldDB" id="A0A7W1X9E2"/>
<dbReference type="GO" id="GO:0009401">
    <property type="term" value="P:phosphoenolpyruvate-dependent sugar phosphotransferase system"/>
    <property type="evidence" value="ECO:0007669"/>
    <property type="project" value="UniProtKB-KW"/>
</dbReference>
<dbReference type="PROSITE" id="PS51103">
    <property type="entry name" value="PTS_EIIC_TYPE_1"/>
    <property type="match status" value="1"/>
</dbReference>
<evidence type="ECO:0000259" key="15">
    <source>
        <dbReference type="PROSITE" id="PS51103"/>
    </source>
</evidence>
<sequence length="486" mass="53034">MLGSLQRIGKSLMLPIAVLPAAGILLRLGALLSDPKYFAKGSIIYYVGEILTRGASAITDHMPVLFAVGVAIGLAEEAGAAALAALVGYLVLSQVVDLGSTKTMKLDTGVLGGIISGAIAAVLYRRYHKIKLPDWLQFFGGKRFVPIITSFVMVWVGIIFLFIWPTVQDWINSAGNWLIGAGAVGVFVYGILNRLLIPFGLHHIVNTIVWFNVGSYHGVTGDMNRFLHGDPTAGIFMAGMFPIMMFALPAACFAMLHEARPSQRQKVYGVLVSAALTAFLTGVTEPIEFSFMFVAPILYVVHTILTGVSMAVVDLLGIRHGFTFSAGAIDYILNYNLATKPLLLLVIGVIYAVLYYVLFRFMIRIFNLKTPGREDEEDETANAAEEKGKRAGGGEDELARQVLEAIGGKENIEHLDACITRLRMTLKNEEKLDRDQLRKLGVSGVIQVGPGNFQAVFGTKSELLKERILEIAKQEKAEEAEKPEKE</sequence>
<dbReference type="OrthoDB" id="9764327at2"/>
<keyword evidence="7 13" id="KW-0812">Transmembrane</keyword>
<evidence type="ECO:0000256" key="9">
    <source>
        <dbReference type="ARBA" id="ARBA00022989"/>
    </source>
</evidence>
<keyword evidence="10 13" id="KW-0472">Membrane</keyword>
<gene>
    <name evidence="16" type="ORF">H1164_06050</name>
</gene>
<dbReference type="InterPro" id="IPR050429">
    <property type="entry name" value="PTS_Glucose_EIICBA"/>
</dbReference>
<feature type="transmembrane region" description="Helical" evidence="13">
    <location>
        <begin position="144"/>
        <end position="164"/>
    </location>
</feature>
<evidence type="ECO:0000256" key="4">
    <source>
        <dbReference type="ARBA" id="ARBA00022597"/>
    </source>
</evidence>
<keyword evidence="4" id="KW-0762">Sugar transport</keyword>
<dbReference type="InterPro" id="IPR010974">
    <property type="entry name" value="PTS_IIBC_nag"/>
</dbReference>
<evidence type="ECO:0000256" key="2">
    <source>
        <dbReference type="ARBA" id="ARBA00022448"/>
    </source>
</evidence>
<evidence type="ECO:0000256" key="3">
    <source>
        <dbReference type="ARBA" id="ARBA00022475"/>
    </source>
</evidence>
<feature type="transmembrane region" description="Helical" evidence="13">
    <location>
        <begin position="104"/>
        <end position="124"/>
    </location>
</feature>
<protein>
    <submittedName>
        <fullName evidence="16">PTS transporter subunit EIIC</fullName>
    </submittedName>
</protein>
<dbReference type="GO" id="GO:0008982">
    <property type="term" value="F:protein-N(PI)-phosphohistidine-sugar phosphotransferase activity"/>
    <property type="evidence" value="ECO:0007669"/>
    <property type="project" value="InterPro"/>
</dbReference>
<keyword evidence="9 13" id="KW-1133">Transmembrane helix</keyword>
<feature type="transmembrane region" description="Helical" evidence="13">
    <location>
        <begin position="170"/>
        <end position="188"/>
    </location>
</feature>
<feature type="domain" description="PTS EIIC type-1" evidence="15">
    <location>
        <begin position="1"/>
        <end position="375"/>
    </location>
</feature>
<keyword evidence="5" id="KW-0808">Transferase</keyword>
<organism evidence="16 17">
    <name type="scientific">Thermoactinomyces daqus</name>
    <dbReference type="NCBI Taxonomy" id="1329516"/>
    <lineage>
        <taxon>Bacteria</taxon>
        <taxon>Bacillati</taxon>
        <taxon>Bacillota</taxon>
        <taxon>Bacilli</taxon>
        <taxon>Bacillales</taxon>
        <taxon>Thermoactinomycetaceae</taxon>
        <taxon>Thermoactinomyces</taxon>
    </lineage>
</organism>
<evidence type="ECO:0000256" key="10">
    <source>
        <dbReference type="ARBA" id="ARBA00023136"/>
    </source>
</evidence>
<feature type="transmembrane region" description="Helical" evidence="13">
    <location>
        <begin position="343"/>
        <end position="363"/>
    </location>
</feature>
<dbReference type="GO" id="GO:0015572">
    <property type="term" value="F:N-acetylglucosamine transmembrane transporter activity"/>
    <property type="evidence" value="ECO:0007669"/>
    <property type="project" value="InterPro"/>
</dbReference>
<keyword evidence="2" id="KW-0813">Transport</keyword>
<dbReference type="Gene3D" id="3.30.1360.60">
    <property type="entry name" value="Glucose permease domain IIB"/>
    <property type="match status" value="1"/>
</dbReference>